<dbReference type="STRING" id="1798377.A2872_01075"/>
<accession>A0A1F5Z3A6</accession>
<dbReference type="Pfam" id="PF22811">
    <property type="entry name" value="Zn_ribbon_NrdR"/>
    <property type="match status" value="1"/>
</dbReference>
<dbReference type="PANTHER" id="PTHR30455">
    <property type="entry name" value="TRANSCRIPTIONAL REPRESSOR NRDR"/>
    <property type="match status" value="1"/>
</dbReference>
<evidence type="ECO:0000256" key="1">
    <source>
        <dbReference type="ARBA" id="ARBA00022491"/>
    </source>
</evidence>
<evidence type="ECO:0000256" key="6">
    <source>
        <dbReference type="ARBA" id="ARBA00023163"/>
    </source>
</evidence>
<keyword evidence="7" id="KW-0862">Zinc</keyword>
<dbReference type="InterPro" id="IPR055173">
    <property type="entry name" value="NrdR-like_N"/>
</dbReference>
<dbReference type="Proteomes" id="UP000178681">
    <property type="component" value="Unassembled WGS sequence"/>
</dbReference>
<proteinExistence type="inferred from homology"/>
<keyword evidence="3 7" id="KW-0067">ATP-binding</keyword>
<dbReference type="InterPro" id="IPR005144">
    <property type="entry name" value="ATP-cone_dom"/>
</dbReference>
<dbReference type="EMBL" id="MFJG01000021">
    <property type="protein sequence ID" value="OGG06804.1"/>
    <property type="molecule type" value="Genomic_DNA"/>
</dbReference>
<keyword evidence="1 7" id="KW-0678">Repressor</keyword>
<feature type="zinc finger region" evidence="7">
    <location>
        <begin position="3"/>
        <end position="34"/>
    </location>
</feature>
<keyword evidence="7" id="KW-0479">Metal-binding</keyword>
<evidence type="ECO:0000256" key="5">
    <source>
        <dbReference type="ARBA" id="ARBA00023125"/>
    </source>
</evidence>
<gene>
    <name evidence="7" type="primary">nrdR</name>
    <name evidence="9" type="ORF">A2872_01075</name>
</gene>
<evidence type="ECO:0000256" key="4">
    <source>
        <dbReference type="ARBA" id="ARBA00023015"/>
    </source>
</evidence>
<dbReference type="AlphaFoldDB" id="A0A1F5Z3A6"/>
<comment type="function">
    <text evidence="7">Negatively regulates transcription of bacterial ribonucleotide reductase nrd genes and operons by binding to NrdR-boxes.</text>
</comment>
<evidence type="ECO:0000313" key="9">
    <source>
        <dbReference type="EMBL" id="OGG06804.1"/>
    </source>
</evidence>
<dbReference type="PROSITE" id="PS51161">
    <property type="entry name" value="ATP_CONE"/>
    <property type="match status" value="1"/>
</dbReference>
<comment type="similarity">
    <text evidence="7">Belongs to the NrdR family.</text>
</comment>
<evidence type="ECO:0000256" key="3">
    <source>
        <dbReference type="ARBA" id="ARBA00022840"/>
    </source>
</evidence>
<keyword evidence="4 7" id="KW-0805">Transcription regulation</keyword>
<name>A0A1F5Z3A6_9BACT</name>
<dbReference type="HAMAP" id="MF_00440">
    <property type="entry name" value="NrdR"/>
    <property type="match status" value="1"/>
</dbReference>
<protein>
    <recommendedName>
        <fullName evidence="7">Transcriptional repressor NrdR</fullName>
    </recommendedName>
</protein>
<organism evidence="9 10">
    <name type="scientific">Candidatus Gottesmanbacteria bacterium RIFCSPHIGHO2_01_FULL_42_12</name>
    <dbReference type="NCBI Taxonomy" id="1798377"/>
    <lineage>
        <taxon>Bacteria</taxon>
        <taxon>Candidatus Gottesmaniibacteriota</taxon>
    </lineage>
</organism>
<dbReference type="PANTHER" id="PTHR30455:SF2">
    <property type="entry name" value="TRANSCRIPTIONAL REPRESSOR NRDR"/>
    <property type="match status" value="1"/>
</dbReference>
<dbReference type="GO" id="GO:0045892">
    <property type="term" value="P:negative regulation of DNA-templated transcription"/>
    <property type="evidence" value="ECO:0007669"/>
    <property type="project" value="UniProtKB-UniRule"/>
</dbReference>
<comment type="cofactor">
    <cofactor evidence="7">
        <name>Zn(2+)</name>
        <dbReference type="ChEBI" id="CHEBI:29105"/>
    </cofactor>
    <text evidence="7">Binds 1 zinc ion.</text>
</comment>
<dbReference type="GO" id="GO:0008270">
    <property type="term" value="F:zinc ion binding"/>
    <property type="evidence" value="ECO:0007669"/>
    <property type="project" value="UniProtKB-UniRule"/>
</dbReference>
<keyword evidence="6 7" id="KW-0804">Transcription</keyword>
<evidence type="ECO:0000259" key="8">
    <source>
        <dbReference type="PROSITE" id="PS51161"/>
    </source>
</evidence>
<dbReference type="Pfam" id="PF03477">
    <property type="entry name" value="ATP-cone"/>
    <property type="match status" value="1"/>
</dbReference>
<comment type="caution">
    <text evidence="9">The sequence shown here is derived from an EMBL/GenBank/DDBJ whole genome shotgun (WGS) entry which is preliminary data.</text>
</comment>
<dbReference type="InterPro" id="IPR003796">
    <property type="entry name" value="RNR_NrdR-like"/>
</dbReference>
<reference evidence="9 10" key="1">
    <citation type="journal article" date="2016" name="Nat. Commun.">
        <title>Thousands of microbial genomes shed light on interconnected biogeochemical processes in an aquifer system.</title>
        <authorList>
            <person name="Anantharaman K."/>
            <person name="Brown C.T."/>
            <person name="Hug L.A."/>
            <person name="Sharon I."/>
            <person name="Castelle C.J."/>
            <person name="Probst A.J."/>
            <person name="Thomas B.C."/>
            <person name="Singh A."/>
            <person name="Wilkins M.J."/>
            <person name="Karaoz U."/>
            <person name="Brodie E.L."/>
            <person name="Williams K.H."/>
            <person name="Hubbard S.S."/>
            <person name="Banfield J.F."/>
        </authorList>
    </citation>
    <scope>NUCLEOTIDE SEQUENCE [LARGE SCALE GENOMIC DNA]</scope>
</reference>
<keyword evidence="7" id="KW-0863">Zinc-finger</keyword>
<dbReference type="GO" id="GO:0005524">
    <property type="term" value="F:ATP binding"/>
    <property type="evidence" value="ECO:0007669"/>
    <property type="project" value="UniProtKB-UniRule"/>
</dbReference>
<keyword evidence="5 7" id="KW-0238">DNA-binding</keyword>
<sequence length="150" mass="17691">MECPYCHKPVTVVTNSRPTKENAQIWRRRRCVNCKAVFTTHEVIDLSHLVVIKKSGQPEMYNHMKLYTGIYRATISKTNNRAKKVDRTTLEVERELLFLKRKRINSEDIGDIVLNKLKKVDTGMFLRFLAYSKDITSEYQMKKELETHLK</sequence>
<evidence type="ECO:0000313" key="10">
    <source>
        <dbReference type="Proteomes" id="UP000178681"/>
    </source>
</evidence>
<evidence type="ECO:0000256" key="7">
    <source>
        <dbReference type="HAMAP-Rule" id="MF_00440"/>
    </source>
</evidence>
<dbReference type="GO" id="GO:0003677">
    <property type="term" value="F:DNA binding"/>
    <property type="evidence" value="ECO:0007669"/>
    <property type="project" value="UniProtKB-KW"/>
</dbReference>
<feature type="domain" description="ATP-cone" evidence="8">
    <location>
        <begin position="49"/>
        <end position="147"/>
    </location>
</feature>
<evidence type="ECO:0000256" key="2">
    <source>
        <dbReference type="ARBA" id="ARBA00022741"/>
    </source>
</evidence>
<keyword evidence="2 7" id="KW-0547">Nucleotide-binding</keyword>